<dbReference type="InterPro" id="IPR000340">
    <property type="entry name" value="Dual-sp_phosphatase_cat-dom"/>
</dbReference>
<dbReference type="InterPro" id="IPR020422">
    <property type="entry name" value="TYR_PHOSPHATASE_DUAL_dom"/>
</dbReference>
<protein>
    <submittedName>
        <fullName evidence="9">Uncharacterized protein</fullName>
    </submittedName>
</protein>
<sequence>MNKGHVGEAAPSPSPGMMDLSSKYEQISCETLAIWLATSKKVLLIDCRSFPLGKKRLKGAQPMRINSIKMRRCKGNLPLQDIIPDPDVRSRLENDHFECIVIYDENGITSTCKLVFDNIQKVSVSSRICVLEGGMSSIKKTHPGLIDNGNSAGLSPISVGGKPLLTPLPPKTPSFDESVVDERLRTVKQSEKDKNTPEYDQGPPVNILDHLFLGSAAHAGQLELLKRLGITALLNVSPNCPNHWPDKFVYETIPVEDNSTADIKAHFHKAIRFINKVKEEGGRVLVHCRAGVSRSATLCLAYLISCRGMSLNDAYDEVKRKRRVIAPNFNFMGQLLSWQEEQRLNPLVEPMAELQLESQPKKKNFIRIA</sequence>
<comment type="catalytic activity">
    <reaction evidence="6">
        <text>O-phospho-L-threonyl-[protein] + H2O = L-threonyl-[protein] + phosphate</text>
        <dbReference type="Rhea" id="RHEA:47004"/>
        <dbReference type="Rhea" id="RHEA-COMP:11060"/>
        <dbReference type="Rhea" id="RHEA-COMP:11605"/>
        <dbReference type="ChEBI" id="CHEBI:15377"/>
        <dbReference type="ChEBI" id="CHEBI:30013"/>
        <dbReference type="ChEBI" id="CHEBI:43474"/>
        <dbReference type="ChEBI" id="CHEBI:61977"/>
        <dbReference type="EC" id="3.1.3.16"/>
    </reaction>
</comment>
<dbReference type="FunFam" id="3.90.190.10:FF:000004">
    <property type="entry name" value="Protein phosphatase Slingshot homolog 2"/>
    <property type="match status" value="1"/>
</dbReference>
<evidence type="ECO:0000313" key="10">
    <source>
        <dbReference type="Proteomes" id="UP000001307"/>
    </source>
</evidence>
<dbReference type="InterPro" id="IPR029021">
    <property type="entry name" value="Prot-tyrosine_phosphatase-like"/>
</dbReference>
<evidence type="ECO:0000256" key="3">
    <source>
        <dbReference type="ARBA" id="ARBA00022801"/>
    </source>
</evidence>
<dbReference type="SUPFAM" id="SSF52821">
    <property type="entry name" value="Rhodanese/Cell cycle control phosphatase"/>
    <property type="match status" value="1"/>
</dbReference>
<dbReference type="GO" id="GO:0004722">
    <property type="term" value="F:protein serine/threonine phosphatase activity"/>
    <property type="evidence" value="ECO:0007669"/>
    <property type="project" value="UniProtKB-EC"/>
</dbReference>
<dbReference type="PRINTS" id="PR01908">
    <property type="entry name" value="ADSPHPHTASE"/>
</dbReference>
<evidence type="ECO:0000256" key="6">
    <source>
        <dbReference type="ARBA" id="ARBA00048336"/>
    </source>
</evidence>
<dbReference type="InterPro" id="IPR036873">
    <property type="entry name" value="Rhodanese-like_dom_sf"/>
</dbReference>
<evidence type="ECO:0000313" key="9">
    <source>
        <dbReference type="EMBL" id="CBY07859.1"/>
    </source>
</evidence>
<dbReference type="PANTHER" id="PTHR10159:SF530">
    <property type="entry name" value="DUAL SPECIFICITY PROTEIN PHOSPHATASE DDB_G0271350-RELATED"/>
    <property type="match status" value="1"/>
</dbReference>
<reference evidence="9" key="1">
    <citation type="journal article" date="2010" name="Science">
        <title>Plasticity of animal genome architecture unmasked by rapid evolution of a pelagic tunicate.</title>
        <authorList>
            <person name="Denoeud F."/>
            <person name="Henriet S."/>
            <person name="Mungpakdee S."/>
            <person name="Aury J.M."/>
            <person name="Da Silva C."/>
            <person name="Brinkmann H."/>
            <person name="Mikhaleva J."/>
            <person name="Olsen L.C."/>
            <person name="Jubin C."/>
            <person name="Canestro C."/>
            <person name="Bouquet J.M."/>
            <person name="Danks G."/>
            <person name="Poulain J."/>
            <person name="Campsteijn C."/>
            <person name="Adamski M."/>
            <person name="Cross I."/>
            <person name="Yadetie F."/>
            <person name="Muffato M."/>
            <person name="Louis A."/>
            <person name="Butcher S."/>
            <person name="Tsagkogeorga G."/>
            <person name="Konrad A."/>
            <person name="Singh S."/>
            <person name="Jensen M.F."/>
            <person name="Cong E.H."/>
            <person name="Eikeseth-Otteraa H."/>
            <person name="Noel B."/>
            <person name="Anthouard V."/>
            <person name="Porcel B.M."/>
            <person name="Kachouri-Lafond R."/>
            <person name="Nishino A."/>
            <person name="Ugolini M."/>
            <person name="Chourrout P."/>
            <person name="Nishida H."/>
            <person name="Aasland R."/>
            <person name="Huzurbazar S."/>
            <person name="Westhof E."/>
            <person name="Delsuc F."/>
            <person name="Lehrach H."/>
            <person name="Reinhardt R."/>
            <person name="Weissenbach J."/>
            <person name="Roy S.W."/>
            <person name="Artiguenave F."/>
            <person name="Postlethwait J.H."/>
            <person name="Manak J.R."/>
            <person name="Thompson E.M."/>
            <person name="Jaillon O."/>
            <person name="Du Pasquier L."/>
            <person name="Boudinot P."/>
            <person name="Liberles D.A."/>
            <person name="Volff J.N."/>
            <person name="Philippe H."/>
            <person name="Lenhard B."/>
            <person name="Roest Crollius H."/>
            <person name="Wincker P."/>
            <person name="Chourrout D."/>
        </authorList>
    </citation>
    <scope>NUCLEOTIDE SEQUENCE [LARGE SCALE GENOMIC DNA]</scope>
</reference>
<dbReference type="SMART" id="SM00195">
    <property type="entry name" value="DSPc"/>
    <property type="match status" value="1"/>
</dbReference>
<evidence type="ECO:0000256" key="2">
    <source>
        <dbReference type="ARBA" id="ARBA00008601"/>
    </source>
</evidence>
<keyword evidence="5" id="KW-0539">Nucleus</keyword>
<accession>E4X6G0</accession>
<keyword evidence="10" id="KW-1185">Reference proteome</keyword>
<dbReference type="SUPFAM" id="SSF52799">
    <property type="entry name" value="(Phosphotyrosine protein) phosphatases II"/>
    <property type="match status" value="1"/>
</dbReference>
<proteinExistence type="inferred from homology"/>
<dbReference type="Gene3D" id="3.40.250.10">
    <property type="entry name" value="Rhodanese-like domain"/>
    <property type="match status" value="1"/>
</dbReference>
<evidence type="ECO:0000256" key="1">
    <source>
        <dbReference type="ARBA" id="ARBA00004123"/>
    </source>
</evidence>
<dbReference type="Pfam" id="PF00581">
    <property type="entry name" value="Rhodanese"/>
    <property type="match status" value="1"/>
</dbReference>
<dbReference type="GO" id="GO:0017017">
    <property type="term" value="F:MAP kinase tyrosine/serine/threonine phosphatase activity"/>
    <property type="evidence" value="ECO:0007669"/>
    <property type="project" value="InterPro"/>
</dbReference>
<dbReference type="GO" id="GO:0001706">
    <property type="term" value="P:endoderm formation"/>
    <property type="evidence" value="ECO:0007669"/>
    <property type="project" value="TreeGrafter"/>
</dbReference>
<evidence type="ECO:0000259" key="8">
    <source>
        <dbReference type="PROSITE" id="PS50056"/>
    </source>
</evidence>
<dbReference type="OrthoDB" id="165342at2759"/>
<gene>
    <name evidence="9" type="ORF">GSOID_T00003215001</name>
</gene>
<dbReference type="Pfam" id="PF00782">
    <property type="entry name" value="DSPc"/>
    <property type="match status" value="1"/>
</dbReference>
<feature type="domain" description="Tyrosine-protein phosphatase" evidence="7">
    <location>
        <begin position="203"/>
        <end position="344"/>
    </location>
</feature>
<dbReference type="GO" id="GO:0043409">
    <property type="term" value="P:negative regulation of MAPK cascade"/>
    <property type="evidence" value="ECO:0007669"/>
    <property type="project" value="TreeGrafter"/>
</dbReference>
<dbReference type="InterPro" id="IPR008343">
    <property type="entry name" value="MKP"/>
</dbReference>
<dbReference type="PANTHER" id="PTHR10159">
    <property type="entry name" value="DUAL SPECIFICITY PROTEIN PHOSPHATASE"/>
    <property type="match status" value="1"/>
</dbReference>
<dbReference type="Proteomes" id="UP000001307">
    <property type="component" value="Unassembled WGS sequence"/>
</dbReference>
<evidence type="ECO:0000256" key="5">
    <source>
        <dbReference type="ARBA" id="ARBA00023242"/>
    </source>
</evidence>
<dbReference type="GO" id="GO:0005737">
    <property type="term" value="C:cytoplasm"/>
    <property type="evidence" value="ECO:0007669"/>
    <property type="project" value="TreeGrafter"/>
</dbReference>
<dbReference type="InParanoid" id="E4X6G0"/>
<comment type="similarity">
    <text evidence="2">Belongs to the protein-tyrosine phosphatase family. Non-receptor class dual specificity subfamily.</text>
</comment>
<dbReference type="PROSITE" id="PS50056">
    <property type="entry name" value="TYR_PHOSPHATASE_2"/>
    <property type="match status" value="1"/>
</dbReference>
<comment type="subcellular location">
    <subcellularLocation>
        <location evidence="1">Nucleus</location>
    </subcellularLocation>
</comment>
<keyword evidence="4" id="KW-0904">Protein phosphatase</keyword>
<dbReference type="InterPro" id="IPR016130">
    <property type="entry name" value="Tyr_Pase_AS"/>
</dbReference>
<dbReference type="GO" id="GO:0005634">
    <property type="term" value="C:nucleus"/>
    <property type="evidence" value="ECO:0007669"/>
    <property type="project" value="UniProtKB-SubCell"/>
</dbReference>
<dbReference type="Gene3D" id="3.90.190.10">
    <property type="entry name" value="Protein tyrosine phosphatase superfamily"/>
    <property type="match status" value="1"/>
</dbReference>
<feature type="domain" description="Tyrosine specific protein phosphatases" evidence="8">
    <location>
        <begin position="265"/>
        <end position="322"/>
    </location>
</feature>
<dbReference type="PROSITE" id="PS00383">
    <property type="entry name" value="TYR_PHOSPHATASE_1"/>
    <property type="match status" value="1"/>
</dbReference>
<dbReference type="InterPro" id="IPR000387">
    <property type="entry name" value="Tyr_Pase_dom"/>
</dbReference>
<dbReference type="InterPro" id="IPR003595">
    <property type="entry name" value="Tyr_Pase_cat"/>
</dbReference>
<name>E4X6G0_OIKDI</name>
<evidence type="ECO:0000256" key="4">
    <source>
        <dbReference type="ARBA" id="ARBA00022912"/>
    </source>
</evidence>
<dbReference type="InterPro" id="IPR001763">
    <property type="entry name" value="Rhodanese-like_dom"/>
</dbReference>
<keyword evidence="3" id="KW-0378">Hydrolase</keyword>
<dbReference type="PROSITE" id="PS50054">
    <property type="entry name" value="TYR_PHOSPHATASE_DUAL"/>
    <property type="match status" value="1"/>
</dbReference>
<organism evidence="9">
    <name type="scientific">Oikopleura dioica</name>
    <name type="common">Tunicate</name>
    <dbReference type="NCBI Taxonomy" id="34765"/>
    <lineage>
        <taxon>Eukaryota</taxon>
        <taxon>Metazoa</taxon>
        <taxon>Chordata</taxon>
        <taxon>Tunicata</taxon>
        <taxon>Appendicularia</taxon>
        <taxon>Copelata</taxon>
        <taxon>Oikopleuridae</taxon>
        <taxon>Oikopleura</taxon>
    </lineage>
</organism>
<dbReference type="PRINTS" id="PR01764">
    <property type="entry name" value="MAPKPHPHTASE"/>
</dbReference>
<dbReference type="AlphaFoldDB" id="E4X6G0"/>
<dbReference type="EMBL" id="FN653027">
    <property type="protein sequence ID" value="CBY07859.1"/>
    <property type="molecule type" value="Genomic_DNA"/>
</dbReference>
<dbReference type="SMART" id="SM00404">
    <property type="entry name" value="PTPc_motif"/>
    <property type="match status" value="1"/>
</dbReference>
<evidence type="ECO:0000259" key="7">
    <source>
        <dbReference type="PROSITE" id="PS50054"/>
    </source>
</evidence>